<proteinExistence type="inferred from homology"/>
<evidence type="ECO:0000256" key="1">
    <source>
        <dbReference type="ARBA" id="ARBA00007791"/>
    </source>
</evidence>
<organism evidence="6 7">
    <name type="scientific">Conger conger</name>
    <name type="common">Conger eel</name>
    <name type="synonym">Muraena conger</name>
    <dbReference type="NCBI Taxonomy" id="82655"/>
    <lineage>
        <taxon>Eukaryota</taxon>
        <taxon>Metazoa</taxon>
        <taxon>Chordata</taxon>
        <taxon>Craniata</taxon>
        <taxon>Vertebrata</taxon>
        <taxon>Euteleostomi</taxon>
        <taxon>Actinopterygii</taxon>
        <taxon>Neopterygii</taxon>
        <taxon>Teleostei</taxon>
        <taxon>Anguilliformes</taxon>
        <taxon>Congridae</taxon>
        <taxon>Conger</taxon>
    </lineage>
</organism>
<sequence length="358" mass="40728">MAKRTSSRKILIIEDGEHEEDPDDLNPFSFKEFVRSKNLSSVCSGAVEEQRSHQALKKTGSESVQVDEEVYSSLKHCAPTLLDPFLIDSAPFQKSPGDERTEWRESYEPSSIQETHEFELCETMDSKCTDPPCVSTEEGRDTTILAQVLQVDREYFQDACEPKRSLTAHARDQETPIDDISCQTKQCSTTTGSRDQQKLREENAQLRNHVKELLKKSQSDDQRIKDLKEQLHEQKAKEEREALALETMVQSVEQNLQKMTKRAVKAETNASKLKEELLQLQDQLEVYRSGNERLRAAETTALNTMKQNAQVASEYLSKAANNAQMSIRQLLSEAETLSLVSKMLCSMDKISRMDPEDC</sequence>
<evidence type="ECO:0000256" key="4">
    <source>
        <dbReference type="SAM" id="Coils"/>
    </source>
</evidence>
<reference evidence="6" key="1">
    <citation type="journal article" date="2023" name="Science">
        <title>Genome structures resolve the early diversification of teleost fishes.</title>
        <authorList>
            <person name="Parey E."/>
            <person name="Louis A."/>
            <person name="Montfort J."/>
            <person name="Bouchez O."/>
            <person name="Roques C."/>
            <person name="Iampietro C."/>
            <person name="Lluch J."/>
            <person name="Castinel A."/>
            <person name="Donnadieu C."/>
            <person name="Desvignes T."/>
            <person name="Floi Bucao C."/>
            <person name="Jouanno E."/>
            <person name="Wen M."/>
            <person name="Mejri S."/>
            <person name="Dirks R."/>
            <person name="Jansen H."/>
            <person name="Henkel C."/>
            <person name="Chen W.J."/>
            <person name="Zahm M."/>
            <person name="Cabau C."/>
            <person name="Klopp C."/>
            <person name="Thompson A.W."/>
            <person name="Robinson-Rechavi M."/>
            <person name="Braasch I."/>
            <person name="Lecointre G."/>
            <person name="Bobe J."/>
            <person name="Postlethwait J.H."/>
            <person name="Berthelot C."/>
            <person name="Roest Crollius H."/>
            <person name="Guiguen Y."/>
        </authorList>
    </citation>
    <scope>NUCLEOTIDE SEQUENCE</scope>
    <source>
        <strain evidence="6">Concon-B</strain>
    </source>
</reference>
<evidence type="ECO:0000256" key="5">
    <source>
        <dbReference type="SAM" id="MobiDB-lite"/>
    </source>
</evidence>
<protein>
    <recommendedName>
        <fullName evidence="2">Endosome-associated-trafficking regulator 1</fullName>
    </recommendedName>
</protein>
<dbReference type="GO" id="GO:0005769">
    <property type="term" value="C:early endosome"/>
    <property type="evidence" value="ECO:0007669"/>
    <property type="project" value="TreeGrafter"/>
</dbReference>
<dbReference type="GO" id="GO:0036064">
    <property type="term" value="C:ciliary basal body"/>
    <property type="evidence" value="ECO:0007669"/>
    <property type="project" value="TreeGrafter"/>
</dbReference>
<comment type="caution">
    <text evidence="6">The sequence shown here is derived from an EMBL/GenBank/DDBJ whole genome shotgun (WGS) entry which is preliminary data.</text>
</comment>
<dbReference type="EMBL" id="JAFJMO010000011">
    <property type="protein sequence ID" value="KAJ8262701.1"/>
    <property type="molecule type" value="Genomic_DNA"/>
</dbReference>
<dbReference type="GO" id="GO:0030496">
    <property type="term" value="C:midbody"/>
    <property type="evidence" value="ECO:0007669"/>
    <property type="project" value="TreeGrafter"/>
</dbReference>
<dbReference type="OrthoDB" id="6499155at2759"/>
<evidence type="ECO:0000313" key="7">
    <source>
        <dbReference type="Proteomes" id="UP001152803"/>
    </source>
</evidence>
<feature type="coiled-coil region" evidence="4">
    <location>
        <begin position="196"/>
        <end position="297"/>
    </location>
</feature>
<dbReference type="GO" id="GO:0045724">
    <property type="term" value="P:positive regulation of cilium assembly"/>
    <property type="evidence" value="ECO:0007669"/>
    <property type="project" value="TreeGrafter"/>
</dbReference>
<comment type="similarity">
    <text evidence="1">Belongs to the ENTR1 family.</text>
</comment>
<name>A0A9Q1D8F0_CONCO</name>
<keyword evidence="7" id="KW-1185">Reference proteome</keyword>
<dbReference type="GO" id="GO:0005813">
    <property type="term" value="C:centrosome"/>
    <property type="evidence" value="ECO:0007669"/>
    <property type="project" value="TreeGrafter"/>
</dbReference>
<keyword evidence="3 4" id="KW-0175">Coiled coil</keyword>
<dbReference type="PANTHER" id="PTHR31259">
    <property type="entry name" value="ENDOSOME-ASSOCIATED TRAFFICKING REGULATOR 1"/>
    <property type="match status" value="1"/>
</dbReference>
<evidence type="ECO:0000256" key="2">
    <source>
        <dbReference type="ARBA" id="ARBA00016007"/>
    </source>
</evidence>
<dbReference type="Proteomes" id="UP001152803">
    <property type="component" value="Unassembled WGS sequence"/>
</dbReference>
<dbReference type="PANTHER" id="PTHR31259:SF3">
    <property type="entry name" value="ENDOSOME-ASSOCIATED-TRAFFICKING REGULATOR 1"/>
    <property type="match status" value="1"/>
</dbReference>
<accession>A0A9Q1D8F0</accession>
<dbReference type="GO" id="GO:1903566">
    <property type="term" value="P:positive regulation of protein localization to cilium"/>
    <property type="evidence" value="ECO:0007669"/>
    <property type="project" value="TreeGrafter"/>
</dbReference>
<gene>
    <name evidence="6" type="ORF">COCON_G00151580</name>
</gene>
<evidence type="ECO:0000256" key="3">
    <source>
        <dbReference type="ARBA" id="ARBA00023054"/>
    </source>
</evidence>
<dbReference type="AlphaFoldDB" id="A0A9Q1D8F0"/>
<dbReference type="GO" id="GO:0055037">
    <property type="term" value="C:recycling endosome"/>
    <property type="evidence" value="ECO:0007669"/>
    <property type="project" value="TreeGrafter"/>
</dbReference>
<dbReference type="InterPro" id="IPR026757">
    <property type="entry name" value="ENTR1"/>
</dbReference>
<feature type="region of interest" description="Disordered" evidence="5">
    <location>
        <begin position="1"/>
        <end position="25"/>
    </location>
</feature>
<dbReference type="GO" id="GO:0032465">
    <property type="term" value="P:regulation of cytokinesis"/>
    <property type="evidence" value="ECO:0007669"/>
    <property type="project" value="TreeGrafter"/>
</dbReference>
<feature type="compositionally biased region" description="Acidic residues" evidence="5">
    <location>
        <begin position="14"/>
        <end position="24"/>
    </location>
</feature>
<evidence type="ECO:0000313" key="6">
    <source>
        <dbReference type="EMBL" id="KAJ8262701.1"/>
    </source>
</evidence>